<evidence type="ECO:0000313" key="1">
    <source>
        <dbReference type="EMBL" id="MEY9472087.1"/>
    </source>
</evidence>
<organism evidence="1 2">
    <name type="scientific">Bradyrhizobium yuanmingense</name>
    <dbReference type="NCBI Taxonomy" id="108015"/>
    <lineage>
        <taxon>Bacteria</taxon>
        <taxon>Pseudomonadati</taxon>
        <taxon>Pseudomonadota</taxon>
        <taxon>Alphaproteobacteria</taxon>
        <taxon>Hyphomicrobiales</taxon>
        <taxon>Nitrobacteraceae</taxon>
        <taxon>Bradyrhizobium</taxon>
    </lineage>
</organism>
<dbReference type="RefSeq" id="WP_036044832.1">
    <property type="nucleotide sequence ID" value="NZ_JBGBYD010000002.1"/>
</dbReference>
<protein>
    <submittedName>
        <fullName evidence="1">Uncharacterized protein</fullName>
    </submittedName>
</protein>
<sequence>MTEFDEILSKALEAARFYHPRLNAETYAFPKPANSSGTGALATPSIREMYCRTALLWLDRLSKSGKFDTGAIAIAQLRSRIFRAERIFIPREIILAMAVYRCVEISVAGDDVWLGKLWDGPVPI</sequence>
<gene>
    <name evidence="1" type="ORF">ABH992_004486</name>
</gene>
<proteinExistence type="predicted"/>
<dbReference type="EMBL" id="JBGBZN010000002">
    <property type="protein sequence ID" value="MEY9472087.1"/>
    <property type="molecule type" value="Genomic_DNA"/>
</dbReference>
<comment type="caution">
    <text evidence="1">The sequence shown here is derived from an EMBL/GenBank/DDBJ whole genome shotgun (WGS) entry which is preliminary data.</text>
</comment>
<name>A0ABV4GMA5_9BRAD</name>
<accession>A0ABV4GMA5</accession>
<dbReference type="Proteomes" id="UP001565474">
    <property type="component" value="Unassembled WGS sequence"/>
</dbReference>
<reference evidence="1 2" key="1">
    <citation type="submission" date="2024-07" db="EMBL/GenBank/DDBJ databases">
        <title>Genomic Encyclopedia of Type Strains, Phase V (KMG-V): Genome sequencing to study the core and pangenomes of soil and plant-associated prokaryotes.</title>
        <authorList>
            <person name="Whitman W."/>
        </authorList>
    </citation>
    <scope>NUCLEOTIDE SEQUENCE [LARGE SCALE GENOMIC DNA]</scope>
    <source>
        <strain evidence="1 2">USDA 222</strain>
    </source>
</reference>
<evidence type="ECO:0000313" key="2">
    <source>
        <dbReference type="Proteomes" id="UP001565474"/>
    </source>
</evidence>
<keyword evidence="2" id="KW-1185">Reference proteome</keyword>